<reference evidence="7" key="1">
    <citation type="submission" date="2019-11" db="EMBL/GenBank/DDBJ databases">
        <title>Leishmania tarentolae CDS.</title>
        <authorList>
            <person name="Goto Y."/>
            <person name="Yamagishi J."/>
        </authorList>
    </citation>
    <scope>NUCLEOTIDE SEQUENCE [LARGE SCALE GENOMIC DNA]</scope>
    <source>
        <strain evidence="7">Parrot Tar II</strain>
    </source>
</reference>
<dbReference type="InterPro" id="IPR050629">
    <property type="entry name" value="STE20/SPS1-PAK"/>
</dbReference>
<keyword evidence="3 4" id="KW-0067">ATP-binding</keyword>
<feature type="compositionally biased region" description="Polar residues" evidence="5">
    <location>
        <begin position="811"/>
        <end position="820"/>
    </location>
</feature>
<evidence type="ECO:0000259" key="6">
    <source>
        <dbReference type="PROSITE" id="PS50011"/>
    </source>
</evidence>
<dbReference type="InterPro" id="IPR000719">
    <property type="entry name" value="Prot_kinase_dom"/>
</dbReference>
<feature type="binding site" evidence="4">
    <location>
        <position position="916"/>
    </location>
    <ligand>
        <name>ATP</name>
        <dbReference type="ChEBI" id="CHEBI:30616"/>
    </ligand>
</feature>
<dbReference type="GO" id="GO:0005524">
    <property type="term" value="F:ATP binding"/>
    <property type="evidence" value="ECO:0007669"/>
    <property type="project" value="UniProtKB-UniRule"/>
</dbReference>
<dbReference type="Proteomes" id="UP000419144">
    <property type="component" value="Unassembled WGS sequence"/>
</dbReference>
<evidence type="ECO:0000313" key="8">
    <source>
        <dbReference type="Proteomes" id="UP000419144"/>
    </source>
</evidence>
<keyword evidence="8" id="KW-1185">Reference proteome</keyword>
<dbReference type="PANTHER" id="PTHR48012">
    <property type="entry name" value="STERILE20-LIKE KINASE, ISOFORM B-RELATED"/>
    <property type="match status" value="1"/>
</dbReference>
<keyword evidence="7" id="KW-0808">Transferase</keyword>
<accession>A0A640KD16</accession>
<dbReference type="EMBL" id="BLBS01000022">
    <property type="protein sequence ID" value="GET87596.1"/>
    <property type="molecule type" value="Genomic_DNA"/>
</dbReference>
<evidence type="ECO:0000256" key="4">
    <source>
        <dbReference type="PROSITE-ProRule" id="PRU10141"/>
    </source>
</evidence>
<feature type="domain" description="Protein kinase" evidence="6">
    <location>
        <begin position="887"/>
        <end position="1210"/>
    </location>
</feature>
<feature type="region of interest" description="Disordered" evidence="5">
    <location>
        <begin position="116"/>
        <end position="137"/>
    </location>
</feature>
<proteinExistence type="predicted"/>
<dbReference type="OrthoDB" id="262201at2759"/>
<gene>
    <name evidence="7" type="ORF">LtaPh_1704100</name>
</gene>
<dbReference type="GO" id="GO:0005737">
    <property type="term" value="C:cytoplasm"/>
    <property type="evidence" value="ECO:0007669"/>
    <property type="project" value="TreeGrafter"/>
</dbReference>
<evidence type="ECO:0000256" key="3">
    <source>
        <dbReference type="ARBA" id="ARBA00022840"/>
    </source>
</evidence>
<feature type="region of interest" description="Disordered" evidence="5">
    <location>
        <begin position="38"/>
        <end position="57"/>
    </location>
</feature>
<dbReference type="SMART" id="SM00220">
    <property type="entry name" value="S_TKc"/>
    <property type="match status" value="1"/>
</dbReference>
<feature type="region of interest" description="Disordered" evidence="5">
    <location>
        <begin position="805"/>
        <end position="841"/>
    </location>
</feature>
<dbReference type="PROSITE" id="PS50011">
    <property type="entry name" value="PROTEIN_KINASE_DOM"/>
    <property type="match status" value="1"/>
</dbReference>
<sequence length="1211" mass="131082">MCSPICEEDTLTRKRLETTMFDFTVSLNQDVGDSGCLHRHRRRRSSLGSSTSVTPLEEGDVNGVMQHLEAAAAAAAANSEGASGLTGCMCLGKSGKEFLCKYDGVASLYDDQEEDLIDGDAGESGSRTGSLSRERTGTDLLSVNSAGTSVRRMKDEVDLAAKGIPLEVRRFQCTKSILAFKEATKNDATAVPTNLVDFIVSLTSPKNGFCTEKEMCDWLVAQMCDRMETGQLWVIGKTFNLLFALLWRGSPNFIKSVHSNGASLFQVSHLIDMVRQTPQENASGECLPASLQPIEQRAAGRKSSRGRGKSTSIIGSDGTVTPLTSCFVEPLKHNEKRSSGVVSLLAQGSEALQVHTDPTLGVPESEISFFITNTAYMEALCEFRFRHPTVDLTRGKIMCDADDCSRSVSAGSAADSWSCRTTSATWKELLDDTLKLIRTIAMTDPNIFLCPACVVISTTRLRNAVLLYEVACRALVRLMHAVFTSLRTLVNAAQMESEVSSTTTQAICNEERPNAITGSDCSHISRFGNISAAVDLTFSPETVLGFVKMHYSAVYEFNSTICMLKTYCESTQHVSAEVAKKAAAALKLLPEDDFSAFRDTLKRLEGKGCAKTVDPSHTAPQPLPHQATNDSGVRALSADGAMEGPTTEMCTPLSTVAADEVSLPAPATSPTEGSADASSLPHAGVRDTLLMLYEFHIAHEGEHLPMWTRQVDAVCALFDEKEAAILHQIFHDGLGGLSNEWRDFTNNALAAAERALMTPCESTAPTAKRENSDVEGFLHSEGSAPESGGDRGSYGDAAVTHPAHSLCSRPSEWQRTQPTGFGSGDARMGLVAPSRSNAENGSISVAGAEKSAERSIEALLQAEDVVVICNEECSCNDTLKLIDRFQILMNVPLGQGSYGKVFRAWDEVTGCYLAAKELPLDSSKAHNVAVREVLQEYTVLTELSHPNIVRVVAFMVMKETARIYMEWMPSGSLQDVLRHLPRGVLRESVVRRYARDVVSGLAYLHSRGVIHRDVKPANMLLSSDGTVKLTDFGTSLVLSDNNRTLKSDALAGTAAYMAPECVQGTYSSASDIWSFGCSVVQLLTGHQPWYNAQTGSSPEPIALLFKIGCLDDTTHLERPHHTLVAALETVNTAPEASVSFDATVSNFNSAGTTDSFASTSSQSFRAALPTTTATPQLDISQELIHMLNAIFVVDRKKRPSARELMHHPFFK</sequence>
<organism evidence="7 8">
    <name type="scientific">Leishmania tarentolae</name>
    <name type="common">Sauroleishmania tarentolae</name>
    <dbReference type="NCBI Taxonomy" id="5689"/>
    <lineage>
        <taxon>Eukaryota</taxon>
        <taxon>Discoba</taxon>
        <taxon>Euglenozoa</taxon>
        <taxon>Kinetoplastea</taxon>
        <taxon>Metakinetoplastina</taxon>
        <taxon>Trypanosomatida</taxon>
        <taxon>Trypanosomatidae</taxon>
        <taxon>Leishmaniinae</taxon>
        <taxon>Leishmania</taxon>
        <taxon>lizard Leishmania</taxon>
    </lineage>
</organism>
<dbReference type="AlphaFoldDB" id="A0A640KD16"/>
<dbReference type="Gene3D" id="3.30.200.20">
    <property type="entry name" value="Phosphorylase Kinase, domain 1"/>
    <property type="match status" value="1"/>
</dbReference>
<dbReference type="InterPro" id="IPR011009">
    <property type="entry name" value="Kinase-like_dom_sf"/>
</dbReference>
<dbReference type="Pfam" id="PF00069">
    <property type="entry name" value="Pkinase"/>
    <property type="match status" value="1"/>
</dbReference>
<dbReference type="Gene3D" id="1.10.510.10">
    <property type="entry name" value="Transferase(Phosphotransferase) domain 1"/>
    <property type="match status" value="1"/>
</dbReference>
<evidence type="ECO:0000313" key="7">
    <source>
        <dbReference type="EMBL" id="GET87596.1"/>
    </source>
</evidence>
<keyword evidence="2 4" id="KW-0547">Nucleotide-binding</keyword>
<dbReference type="SUPFAM" id="SSF56112">
    <property type="entry name" value="Protein kinase-like (PK-like)"/>
    <property type="match status" value="1"/>
</dbReference>
<comment type="caution">
    <text evidence="7">The sequence shown here is derived from an EMBL/GenBank/DDBJ whole genome shotgun (WGS) entry which is preliminary data.</text>
</comment>
<dbReference type="GO" id="GO:0004674">
    <property type="term" value="F:protein serine/threonine kinase activity"/>
    <property type="evidence" value="ECO:0007669"/>
    <property type="project" value="UniProtKB-EC"/>
</dbReference>
<dbReference type="PANTHER" id="PTHR48012:SF26">
    <property type="entry name" value="SERINE_THREONINE-PROTEIN KINASE DDB_G0283821-RELATED"/>
    <property type="match status" value="1"/>
</dbReference>
<dbReference type="VEuPathDB" id="TriTrypDB:LtaPh_1704100"/>
<dbReference type="PROSITE" id="PS00108">
    <property type="entry name" value="PROTEIN_KINASE_ST"/>
    <property type="match status" value="1"/>
</dbReference>
<feature type="region of interest" description="Disordered" evidence="5">
    <location>
        <begin position="611"/>
        <end position="631"/>
    </location>
</feature>
<name>A0A640KD16_LEITA</name>
<dbReference type="PROSITE" id="PS00107">
    <property type="entry name" value="PROTEIN_KINASE_ATP"/>
    <property type="match status" value="1"/>
</dbReference>
<dbReference type="InterPro" id="IPR008271">
    <property type="entry name" value="Ser/Thr_kinase_AS"/>
</dbReference>
<protein>
    <recommendedName>
        <fullName evidence="1">non-specific serine/threonine protein kinase</fullName>
        <ecNumber evidence="1">2.7.11.1</ecNumber>
    </recommendedName>
</protein>
<dbReference type="EC" id="2.7.11.1" evidence="1"/>
<evidence type="ECO:0000256" key="5">
    <source>
        <dbReference type="SAM" id="MobiDB-lite"/>
    </source>
</evidence>
<dbReference type="InterPro" id="IPR017441">
    <property type="entry name" value="Protein_kinase_ATP_BS"/>
</dbReference>
<keyword evidence="7" id="KW-0418">Kinase</keyword>
<evidence type="ECO:0000256" key="2">
    <source>
        <dbReference type="ARBA" id="ARBA00022741"/>
    </source>
</evidence>
<evidence type="ECO:0000256" key="1">
    <source>
        <dbReference type="ARBA" id="ARBA00012513"/>
    </source>
</evidence>